<keyword evidence="1" id="KW-0732">Signal</keyword>
<accession>A0ABR7HLI8</accession>
<dbReference type="RefSeq" id="WP_186935487.1">
    <property type="nucleotide sequence ID" value="NZ_JACOPS010000003.1"/>
</dbReference>
<dbReference type="Gene3D" id="1.10.1330.10">
    <property type="entry name" value="Dockerin domain"/>
    <property type="match status" value="1"/>
</dbReference>
<feature type="chain" id="PRO_5046113418" evidence="1">
    <location>
        <begin position="32"/>
        <end position="737"/>
    </location>
</feature>
<reference evidence="3 4" key="1">
    <citation type="submission" date="2020-08" db="EMBL/GenBank/DDBJ databases">
        <title>Genome public.</title>
        <authorList>
            <person name="Liu C."/>
            <person name="Sun Q."/>
        </authorList>
    </citation>
    <scope>NUCLEOTIDE SEQUENCE [LARGE SCALE GENOMIC DNA]</scope>
    <source>
        <strain evidence="3 4">NSJ-71</strain>
    </source>
</reference>
<comment type="caution">
    <text evidence="3">The sequence shown here is derived from an EMBL/GenBank/DDBJ whole genome shotgun (WGS) entry which is preliminary data.</text>
</comment>
<organism evidence="3 4">
    <name type="scientific">Ruminococcus intestinalis</name>
    <dbReference type="NCBI Taxonomy" id="2763066"/>
    <lineage>
        <taxon>Bacteria</taxon>
        <taxon>Bacillati</taxon>
        <taxon>Bacillota</taxon>
        <taxon>Clostridia</taxon>
        <taxon>Eubacteriales</taxon>
        <taxon>Oscillospiraceae</taxon>
        <taxon>Ruminococcus</taxon>
    </lineage>
</organism>
<feature type="signal peptide" evidence="1">
    <location>
        <begin position="1"/>
        <end position="31"/>
    </location>
</feature>
<gene>
    <name evidence="3" type="ORF">H8R91_07375</name>
</gene>
<protein>
    <submittedName>
        <fullName evidence="3">Starch-binding protein</fullName>
    </submittedName>
</protein>
<dbReference type="InterPro" id="IPR016134">
    <property type="entry name" value="Dockerin_dom"/>
</dbReference>
<dbReference type="InterPro" id="IPR035986">
    <property type="entry name" value="PKD_dom_sf"/>
</dbReference>
<dbReference type="InterPro" id="IPR031965">
    <property type="entry name" value="CBM26"/>
</dbReference>
<dbReference type="PROSITE" id="PS00018">
    <property type="entry name" value="EF_HAND_1"/>
    <property type="match status" value="1"/>
</dbReference>
<evidence type="ECO:0000313" key="4">
    <source>
        <dbReference type="Proteomes" id="UP000636755"/>
    </source>
</evidence>
<evidence type="ECO:0000259" key="2">
    <source>
        <dbReference type="PROSITE" id="PS51766"/>
    </source>
</evidence>
<dbReference type="CDD" id="cd00146">
    <property type="entry name" value="PKD"/>
    <property type="match status" value="1"/>
</dbReference>
<sequence>MKTSKKIISLLLSAAIIMSAMVITAVSAAAAADGSEVYFDNSVFNWENVYIYAYGTKENAKWPGQLMSATDDGLYKASFTSAYKSESIIFNNGKEKDEGKEQYPKASGLSLKAGQCKLLTAAKQWVDYGKPDSHGYGIVYKASGTSFSSEFLQVQLGLKNASVGYYSVDGSAKKSYTDGTIIEIGEGKIGNSEITLVLTATGDDGVETTQTFTYNKTFTAGKTTFSADSDGHTTAPESGYYGTNPNMQLGKYKAISVDGDVSDWDSSMIIAQGTANDDPRVYMPSSMHEQPWDAYALYGAWDDENLYFMCEMANTTYITSPNDNFAASNEARPWRNSIPMYIALSIDPSKQATGKAVGTNKDGSVYTNPFVWGCDGGVAKDGGVGFTTHIDTLVAFDSNNSNGGASIFKADVQDTDGTYLFDYDTRVPIGVTNYQAQDNRNGFKIKFANGTKSETLYGVREVKGDRTLGDNTDPNSNWVDFFKLGYKKNYGYVYEVAIPYSALGIDRNYVETQGIGAMQILTYGTSGMDTLPHDPSMLDVADAEYSYDPSTSHEKEDIDNITVPLARLGKILPDTQVQEAEFEVNFGADKSSSQPVGTALELKAEPYNNHGNVTYEFTVNGATVKTSSDNTYNFTANNAGTYTLSVKAIDSDGCIAESTKSFYISDGGEQETIIKGDVNRDGVVDVNDVTHLQIHISNDDKNPLIDVTNKAWFDAADMYGDGKLDILDATALQIYIA</sequence>
<dbReference type="PROSITE" id="PS51766">
    <property type="entry name" value="DOCKERIN"/>
    <property type="match status" value="1"/>
</dbReference>
<dbReference type="Gene3D" id="2.60.40.10">
    <property type="entry name" value="Immunoglobulins"/>
    <property type="match status" value="2"/>
</dbReference>
<evidence type="ECO:0000313" key="3">
    <source>
        <dbReference type="EMBL" id="MBC5728337.1"/>
    </source>
</evidence>
<feature type="domain" description="Dockerin" evidence="2">
    <location>
        <begin position="671"/>
        <end position="737"/>
    </location>
</feature>
<dbReference type="Proteomes" id="UP000636755">
    <property type="component" value="Unassembled WGS sequence"/>
</dbReference>
<dbReference type="EMBL" id="JACOPS010000003">
    <property type="protein sequence ID" value="MBC5728337.1"/>
    <property type="molecule type" value="Genomic_DNA"/>
</dbReference>
<dbReference type="SUPFAM" id="SSF49299">
    <property type="entry name" value="PKD domain"/>
    <property type="match status" value="1"/>
</dbReference>
<dbReference type="CDD" id="cd14256">
    <property type="entry name" value="Dockerin_I"/>
    <property type="match status" value="1"/>
</dbReference>
<dbReference type="InterPro" id="IPR036439">
    <property type="entry name" value="Dockerin_dom_sf"/>
</dbReference>
<dbReference type="InterPro" id="IPR013783">
    <property type="entry name" value="Ig-like_fold"/>
</dbReference>
<proteinExistence type="predicted"/>
<name>A0ABR7HLI8_9FIRM</name>
<dbReference type="Pfam" id="PF16738">
    <property type="entry name" value="CBM26"/>
    <property type="match status" value="1"/>
</dbReference>
<dbReference type="InterPro" id="IPR002105">
    <property type="entry name" value="Dockerin_1_rpt"/>
</dbReference>
<dbReference type="InterPro" id="IPR018247">
    <property type="entry name" value="EF_Hand_1_Ca_BS"/>
</dbReference>
<dbReference type="SUPFAM" id="SSF63446">
    <property type="entry name" value="Type I dockerin domain"/>
    <property type="match status" value="1"/>
</dbReference>
<dbReference type="Pfam" id="PF00404">
    <property type="entry name" value="Dockerin_1"/>
    <property type="match status" value="1"/>
</dbReference>
<evidence type="ECO:0000256" key="1">
    <source>
        <dbReference type="SAM" id="SignalP"/>
    </source>
</evidence>
<keyword evidence="4" id="KW-1185">Reference proteome</keyword>